<evidence type="ECO:0000256" key="5">
    <source>
        <dbReference type="ARBA" id="ARBA00022840"/>
    </source>
</evidence>
<dbReference type="EMBL" id="BJUG01000001">
    <property type="protein sequence ID" value="GEK35864.1"/>
    <property type="molecule type" value="Genomic_DNA"/>
</dbReference>
<dbReference type="PROSITE" id="PS00211">
    <property type="entry name" value="ABC_TRANSPORTER_1"/>
    <property type="match status" value="1"/>
</dbReference>
<evidence type="ECO:0000256" key="1">
    <source>
        <dbReference type="ARBA" id="ARBA00004429"/>
    </source>
</evidence>
<comment type="caution">
    <text evidence="11">The sequence shown here is derived from an EMBL/GenBank/DDBJ whole genome shotgun (WGS) entry which is preliminary data.</text>
</comment>
<comment type="subcellular location">
    <subcellularLocation>
        <location evidence="1">Cell inner membrane</location>
        <topology evidence="1">Multi-pass membrane protein</topology>
    </subcellularLocation>
</comment>
<dbReference type="PANTHER" id="PTHR24220">
    <property type="entry name" value="IMPORT ATP-BINDING PROTEIN"/>
    <property type="match status" value="1"/>
</dbReference>
<proteinExistence type="inferred from homology"/>
<evidence type="ECO:0000256" key="7">
    <source>
        <dbReference type="ARBA" id="ARBA00023136"/>
    </source>
</evidence>
<feature type="transmembrane region" description="Helical" evidence="9">
    <location>
        <begin position="678"/>
        <end position="700"/>
    </location>
</feature>
<dbReference type="Proteomes" id="UP000321361">
    <property type="component" value="Unassembled WGS sequence"/>
</dbReference>
<protein>
    <recommendedName>
        <fullName evidence="10">ABC transporter domain-containing protein</fullName>
    </recommendedName>
</protein>
<keyword evidence="3 9" id="KW-0812">Transmembrane</keyword>
<evidence type="ECO:0000256" key="9">
    <source>
        <dbReference type="SAM" id="Phobius"/>
    </source>
</evidence>
<dbReference type="GO" id="GO:0022857">
    <property type="term" value="F:transmembrane transporter activity"/>
    <property type="evidence" value="ECO:0007669"/>
    <property type="project" value="TreeGrafter"/>
</dbReference>
<dbReference type="Gene3D" id="3.40.50.300">
    <property type="entry name" value="P-loop containing nucleotide triphosphate hydrolases"/>
    <property type="match status" value="1"/>
</dbReference>
<feature type="transmembrane region" description="Helical" evidence="9">
    <location>
        <begin position="254"/>
        <end position="275"/>
    </location>
</feature>
<keyword evidence="7 9" id="KW-0472">Membrane</keyword>
<evidence type="ECO:0000256" key="3">
    <source>
        <dbReference type="ARBA" id="ARBA00022692"/>
    </source>
</evidence>
<gene>
    <name evidence="11" type="ORF">ETH01_01510</name>
</gene>
<keyword evidence="6 9" id="KW-1133">Transmembrane helix</keyword>
<accession>A0A510W9I9</accession>
<keyword evidence="4" id="KW-0547">Nucleotide-binding</keyword>
<evidence type="ECO:0000256" key="2">
    <source>
        <dbReference type="ARBA" id="ARBA00022475"/>
    </source>
</evidence>
<dbReference type="OrthoDB" id="2079174at2"/>
<dbReference type="InterPro" id="IPR003593">
    <property type="entry name" value="AAA+_ATPase"/>
</dbReference>
<name>A0A510W9I9_ENTTH</name>
<dbReference type="AlphaFoldDB" id="A0A510W9I9"/>
<evidence type="ECO:0000259" key="10">
    <source>
        <dbReference type="PROSITE" id="PS50893"/>
    </source>
</evidence>
<dbReference type="GO" id="GO:0005886">
    <property type="term" value="C:plasma membrane"/>
    <property type="evidence" value="ECO:0007669"/>
    <property type="project" value="UniProtKB-SubCell"/>
</dbReference>
<keyword evidence="2" id="KW-1003">Cell membrane</keyword>
<evidence type="ECO:0000313" key="12">
    <source>
        <dbReference type="Proteomes" id="UP000321361"/>
    </source>
</evidence>
<evidence type="ECO:0000256" key="8">
    <source>
        <dbReference type="ARBA" id="ARBA00038388"/>
    </source>
</evidence>
<dbReference type="InterPro" id="IPR015854">
    <property type="entry name" value="ABC_transpr_LolD-like"/>
</dbReference>
<evidence type="ECO:0000256" key="4">
    <source>
        <dbReference type="ARBA" id="ARBA00022741"/>
    </source>
</evidence>
<dbReference type="RefSeq" id="WP_071868653.1">
    <property type="nucleotide sequence ID" value="NZ_BJUG01000001.1"/>
</dbReference>
<evidence type="ECO:0000313" key="11">
    <source>
        <dbReference type="EMBL" id="GEK35864.1"/>
    </source>
</evidence>
<sequence>MITIRNLTKKYKSKSKNKLIFDHMSLDIDDPSKIYSLVGESGSGKTTLFNILFGLDKDYSGSYRLFGKEASNLNNAEWTILREKYIRLVFQDYKLLDNFTVYENLKLTGNYPDEKIDTILNDLDILVVKQNTVSELSGGQKQRVAIARAIIAEPKIVLLDEPTGNLDGMTSEKIMDYLDKLRNKGILIFIITHDVALSKLADVVFELQDKKITKIAETSSSVNIPRPIEINRFSEKKPIGNYVLNSLTKTKKKIIYLAIPTILILTFFILGFSAYRANSTLSFKKLFDGIGERIILLDTQRVNQKEVKSLNERGIQSSFDGNRIAFSEEDVKKTENIKNVKEVYLSAGDVISNYDKDHNTLNSSYQSTSFSDQLKKYMNLGNKIDTLSFNFVKSHVPKELISDYNKDNLELLSGEFPTDKTNEIIVPDVYVLLEKNNDDFDGIIGKKIVLSIKDKDNQEKKNEYIVSGVYNTNYKNALNITYPIYTSFFQEDLLSSYLTEESYNFYKNQLTVNEATKNFNRNIIQDYESYKEAVGTGNPMMIVKVNKGRNLSEASKKLEAMYPYYHLISQYDLKNGELGSIYSYLVRILLIGSVLIALITAILIAFLNKGYINNRSKELAILYSLGFKKTEIFSIIALENTILFSIYSVIACILVYISNRIYFSKTAMFQLFATIFEPFNIMVIFLLILLMLAVSIIWGLNGVKQSNLRKYLNE</sequence>
<dbReference type="GO" id="GO:0005524">
    <property type="term" value="F:ATP binding"/>
    <property type="evidence" value="ECO:0007669"/>
    <property type="project" value="UniProtKB-KW"/>
</dbReference>
<organism evidence="11 12">
    <name type="scientific">Enterococcus thailandicus</name>
    <dbReference type="NCBI Taxonomy" id="417368"/>
    <lineage>
        <taxon>Bacteria</taxon>
        <taxon>Bacillati</taxon>
        <taxon>Bacillota</taxon>
        <taxon>Bacilli</taxon>
        <taxon>Lactobacillales</taxon>
        <taxon>Enterococcaceae</taxon>
        <taxon>Enterococcus</taxon>
    </lineage>
</organism>
<evidence type="ECO:0000256" key="6">
    <source>
        <dbReference type="ARBA" id="ARBA00022989"/>
    </source>
</evidence>
<dbReference type="InterPro" id="IPR017871">
    <property type="entry name" value="ABC_transporter-like_CS"/>
</dbReference>
<dbReference type="PROSITE" id="PS50893">
    <property type="entry name" value="ABC_TRANSPORTER_2"/>
    <property type="match status" value="1"/>
</dbReference>
<dbReference type="InterPro" id="IPR003838">
    <property type="entry name" value="ABC3_permease_C"/>
</dbReference>
<keyword evidence="5" id="KW-0067">ATP-binding</keyword>
<dbReference type="SMART" id="SM00382">
    <property type="entry name" value="AAA"/>
    <property type="match status" value="1"/>
</dbReference>
<comment type="similarity">
    <text evidence="8">Belongs to the ABC transporter superfamily. Macrolide exporter (TC 3.A.1.122) family.</text>
</comment>
<dbReference type="Pfam" id="PF00005">
    <property type="entry name" value="ABC_tran"/>
    <property type="match status" value="1"/>
</dbReference>
<dbReference type="InterPro" id="IPR027417">
    <property type="entry name" value="P-loop_NTPase"/>
</dbReference>
<feature type="transmembrane region" description="Helical" evidence="9">
    <location>
        <begin position="632"/>
        <end position="658"/>
    </location>
</feature>
<feature type="domain" description="ABC transporter" evidence="10">
    <location>
        <begin position="2"/>
        <end position="234"/>
    </location>
</feature>
<dbReference type="Pfam" id="PF02687">
    <property type="entry name" value="FtsX"/>
    <property type="match status" value="1"/>
</dbReference>
<dbReference type="InterPro" id="IPR003439">
    <property type="entry name" value="ABC_transporter-like_ATP-bd"/>
</dbReference>
<dbReference type="SUPFAM" id="SSF52540">
    <property type="entry name" value="P-loop containing nucleoside triphosphate hydrolases"/>
    <property type="match status" value="1"/>
</dbReference>
<reference evidence="11 12" key="1">
    <citation type="submission" date="2019-07" db="EMBL/GenBank/DDBJ databases">
        <title>Whole genome shotgun sequence of Enterococcus thailandicus NBRC 101867.</title>
        <authorList>
            <person name="Hosoyama A."/>
            <person name="Uohara A."/>
            <person name="Ohji S."/>
            <person name="Ichikawa N."/>
        </authorList>
    </citation>
    <scope>NUCLEOTIDE SEQUENCE [LARGE SCALE GENOMIC DNA]</scope>
    <source>
        <strain evidence="11 12">NBRC 101867</strain>
    </source>
</reference>
<feature type="transmembrane region" description="Helical" evidence="9">
    <location>
        <begin position="584"/>
        <end position="607"/>
    </location>
</feature>
<dbReference type="GO" id="GO:0016887">
    <property type="term" value="F:ATP hydrolysis activity"/>
    <property type="evidence" value="ECO:0007669"/>
    <property type="project" value="InterPro"/>
</dbReference>